<dbReference type="AlphaFoldDB" id="A0A8X6VTP4"/>
<accession>A0A8X6VTP4</accession>
<gene>
    <name evidence="2" type="ORF">TNCV_3299161</name>
</gene>
<sequence>MACPFLDESRRNVGEVDSRKPFSPTISGSNTIRSPWWSPTSSSDVIIIIVTLDNGVEVSTSRARKKTSGIWPYGNKTEEENYF</sequence>
<proteinExistence type="predicted"/>
<comment type="caution">
    <text evidence="2">The sequence shown here is derived from an EMBL/GenBank/DDBJ whole genome shotgun (WGS) entry which is preliminary data.</text>
</comment>
<keyword evidence="3" id="KW-1185">Reference proteome</keyword>
<dbReference type="Proteomes" id="UP000887159">
    <property type="component" value="Unassembled WGS sequence"/>
</dbReference>
<protein>
    <submittedName>
        <fullName evidence="2">Uncharacterized protein</fullName>
    </submittedName>
</protein>
<organism evidence="2 3">
    <name type="scientific">Trichonephila clavipes</name>
    <name type="common">Golden silk orbweaver</name>
    <name type="synonym">Nephila clavipes</name>
    <dbReference type="NCBI Taxonomy" id="2585209"/>
    <lineage>
        <taxon>Eukaryota</taxon>
        <taxon>Metazoa</taxon>
        <taxon>Ecdysozoa</taxon>
        <taxon>Arthropoda</taxon>
        <taxon>Chelicerata</taxon>
        <taxon>Arachnida</taxon>
        <taxon>Araneae</taxon>
        <taxon>Araneomorphae</taxon>
        <taxon>Entelegynae</taxon>
        <taxon>Araneoidea</taxon>
        <taxon>Nephilidae</taxon>
        <taxon>Trichonephila</taxon>
    </lineage>
</organism>
<dbReference type="EMBL" id="BMAU01021359">
    <property type="protein sequence ID" value="GFY22273.1"/>
    <property type="molecule type" value="Genomic_DNA"/>
</dbReference>
<evidence type="ECO:0000313" key="3">
    <source>
        <dbReference type="Proteomes" id="UP000887159"/>
    </source>
</evidence>
<name>A0A8X6VTP4_TRICX</name>
<evidence type="ECO:0000313" key="2">
    <source>
        <dbReference type="EMBL" id="GFY22273.1"/>
    </source>
</evidence>
<reference evidence="2" key="1">
    <citation type="submission" date="2020-08" db="EMBL/GenBank/DDBJ databases">
        <title>Multicomponent nature underlies the extraordinary mechanical properties of spider dragline silk.</title>
        <authorList>
            <person name="Kono N."/>
            <person name="Nakamura H."/>
            <person name="Mori M."/>
            <person name="Yoshida Y."/>
            <person name="Ohtoshi R."/>
            <person name="Malay A.D."/>
            <person name="Moran D.A.P."/>
            <person name="Tomita M."/>
            <person name="Numata K."/>
            <person name="Arakawa K."/>
        </authorList>
    </citation>
    <scope>NUCLEOTIDE SEQUENCE</scope>
</reference>
<feature type="compositionally biased region" description="Basic and acidic residues" evidence="1">
    <location>
        <begin position="7"/>
        <end position="20"/>
    </location>
</feature>
<feature type="region of interest" description="Disordered" evidence="1">
    <location>
        <begin position="1"/>
        <end position="30"/>
    </location>
</feature>
<evidence type="ECO:0000256" key="1">
    <source>
        <dbReference type="SAM" id="MobiDB-lite"/>
    </source>
</evidence>